<dbReference type="OrthoDB" id="2376237at2"/>
<feature type="domain" description="DUF3291" evidence="1">
    <location>
        <begin position="5"/>
        <end position="147"/>
    </location>
</feature>
<organism evidence="2 3">
    <name type="scientific">Blastococcus saxobsidens</name>
    <dbReference type="NCBI Taxonomy" id="138336"/>
    <lineage>
        <taxon>Bacteria</taxon>
        <taxon>Bacillati</taxon>
        <taxon>Actinomycetota</taxon>
        <taxon>Actinomycetes</taxon>
        <taxon>Geodermatophilales</taxon>
        <taxon>Geodermatophilaceae</taxon>
        <taxon>Blastococcus</taxon>
    </lineage>
</organism>
<dbReference type="InterPro" id="IPR011008">
    <property type="entry name" value="Dimeric_a/b-barrel"/>
</dbReference>
<dbReference type="InterPro" id="IPR021708">
    <property type="entry name" value="DUF3291"/>
</dbReference>
<dbReference type="EMBL" id="SHKV01000001">
    <property type="protein sequence ID" value="RZU33759.1"/>
    <property type="molecule type" value="Genomic_DNA"/>
</dbReference>
<dbReference type="SUPFAM" id="SSF54909">
    <property type="entry name" value="Dimeric alpha+beta barrel"/>
    <property type="match status" value="1"/>
</dbReference>
<keyword evidence="3" id="KW-1185">Reference proteome</keyword>
<name>A0A4Q7YC39_9ACTN</name>
<dbReference type="Proteomes" id="UP000292507">
    <property type="component" value="Unassembled WGS sequence"/>
</dbReference>
<evidence type="ECO:0000259" key="1">
    <source>
        <dbReference type="Pfam" id="PF11695"/>
    </source>
</evidence>
<proteinExistence type="predicted"/>
<dbReference type="Pfam" id="PF11695">
    <property type="entry name" value="DUF3291"/>
    <property type="match status" value="1"/>
</dbReference>
<evidence type="ECO:0000313" key="3">
    <source>
        <dbReference type="Proteomes" id="UP000292507"/>
    </source>
</evidence>
<comment type="caution">
    <text evidence="2">The sequence shown here is derived from an EMBL/GenBank/DDBJ whole genome shotgun (WGS) entry which is preliminary data.</text>
</comment>
<protein>
    <submittedName>
        <fullName evidence="2">Uncharacterized protein DUF3291</fullName>
    </submittedName>
</protein>
<reference evidence="2 3" key="1">
    <citation type="submission" date="2019-02" db="EMBL/GenBank/DDBJ databases">
        <title>Sequencing the genomes of 1000 actinobacteria strains.</title>
        <authorList>
            <person name="Klenk H.-P."/>
        </authorList>
    </citation>
    <scope>NUCLEOTIDE SEQUENCE [LARGE SCALE GENOMIC DNA]</scope>
    <source>
        <strain evidence="2 3">DSM 44509</strain>
    </source>
</reference>
<gene>
    <name evidence="2" type="ORF">BKA19_3494</name>
</gene>
<sequence length="167" mass="18346">MDHHLAQVNVSRLLAPLDSPLLADFMAALDEVNAEADRAPGFVWRLQTEDGNATSVQAFGWDVAGSHGMIVNLTVWQDVESLAGYVFGGQHVQIMRRRREWFARAAEATTALWWVPAGSLPTTDDAEARIRLLRAQGPAPEAFTFRTHFPPVDGTAVHAADDWLCPA</sequence>
<evidence type="ECO:0000313" key="2">
    <source>
        <dbReference type="EMBL" id="RZU33759.1"/>
    </source>
</evidence>
<dbReference type="RefSeq" id="WP_104529486.1">
    <property type="nucleotide sequence ID" value="NZ_POQT01000028.1"/>
</dbReference>
<accession>A0A4Q7YC39</accession>
<dbReference type="AlphaFoldDB" id="A0A4Q7YC39"/>